<evidence type="ECO:0000259" key="3">
    <source>
        <dbReference type="Pfam" id="PF04536"/>
    </source>
</evidence>
<evidence type="ECO:0000256" key="1">
    <source>
        <dbReference type="SAM" id="MobiDB-lite"/>
    </source>
</evidence>
<dbReference type="EMBL" id="JACHEN010000018">
    <property type="protein sequence ID" value="MBB6216919.1"/>
    <property type="molecule type" value="Genomic_DNA"/>
</dbReference>
<dbReference type="Pfam" id="PF04536">
    <property type="entry name" value="TPM_phosphatase"/>
    <property type="match status" value="1"/>
</dbReference>
<reference evidence="4 5" key="1">
    <citation type="submission" date="2020-08" db="EMBL/GenBank/DDBJ databases">
        <title>Genomic Encyclopedia of Type Strains, Phase IV (KMG-IV): sequencing the most valuable type-strain genomes for metagenomic binning, comparative biology and taxonomic classification.</title>
        <authorList>
            <person name="Goeker M."/>
        </authorList>
    </citation>
    <scope>NUCLEOTIDE SEQUENCE [LARGE SCALE GENOMIC DNA]</scope>
    <source>
        <strain evidence="4 5">DSM 103526</strain>
    </source>
</reference>
<feature type="domain" description="TPM" evidence="3">
    <location>
        <begin position="39"/>
        <end position="161"/>
    </location>
</feature>
<keyword evidence="2" id="KW-0472">Membrane</keyword>
<feature type="transmembrane region" description="Helical" evidence="2">
    <location>
        <begin position="205"/>
        <end position="230"/>
    </location>
</feature>
<dbReference type="Gene3D" id="3.10.310.50">
    <property type="match status" value="1"/>
</dbReference>
<comment type="caution">
    <text evidence="4">The sequence shown here is derived from an EMBL/GenBank/DDBJ whole genome shotgun (WGS) entry which is preliminary data.</text>
</comment>
<dbReference type="InterPro" id="IPR007621">
    <property type="entry name" value="TPM_dom"/>
</dbReference>
<evidence type="ECO:0000313" key="4">
    <source>
        <dbReference type="EMBL" id="MBB6216919.1"/>
    </source>
</evidence>
<evidence type="ECO:0000313" key="5">
    <source>
        <dbReference type="Proteomes" id="UP000579281"/>
    </source>
</evidence>
<accession>A0A841L3F6</accession>
<feature type="region of interest" description="Disordered" evidence="1">
    <location>
        <begin position="253"/>
        <end position="272"/>
    </location>
</feature>
<dbReference type="AlphaFoldDB" id="A0A841L3F6"/>
<name>A0A841L3F6_9FIRM</name>
<protein>
    <recommendedName>
        <fullName evidence="3">TPM domain-containing protein</fullName>
    </recommendedName>
</protein>
<sequence>MKKNKLFLWSMVLLFVIGSISIGFADTEMPVPTKEFYVGDFAGLLHDEAERFIINSNLNYEKTEERPQVVVVTVQNLGGLDVESYAVRLFEEWKIGNRKYDNGVLLLLSLEDRKVRIEVGYGLEGAIPDGTVGEILDTVTGDLSAGNYSEGLTKAFYMIAQEVNREYNYDDDQIFGGQVNIDTQRPPRDTGSSNAVTIPPIFKTLGIIFVLLLLWLDYRFLGGFFLGLLLRGFLYGGRGGRGGGGGFGGGGFGGGSSGGGGRSGGGGGSRGF</sequence>
<dbReference type="PANTHER" id="PTHR30373:SF2">
    <property type="entry name" value="UPF0603 PROTEIN YGCG"/>
    <property type="match status" value="1"/>
</dbReference>
<keyword evidence="2" id="KW-0812">Transmembrane</keyword>
<dbReference type="Proteomes" id="UP000579281">
    <property type="component" value="Unassembled WGS sequence"/>
</dbReference>
<organism evidence="4 5">
    <name type="scientific">Anaerosolibacter carboniphilus</name>
    <dbReference type="NCBI Taxonomy" id="1417629"/>
    <lineage>
        <taxon>Bacteria</taxon>
        <taxon>Bacillati</taxon>
        <taxon>Bacillota</taxon>
        <taxon>Clostridia</taxon>
        <taxon>Peptostreptococcales</taxon>
        <taxon>Thermotaleaceae</taxon>
        <taxon>Anaerosolibacter</taxon>
    </lineage>
</organism>
<dbReference type="PANTHER" id="PTHR30373">
    <property type="entry name" value="UPF0603 PROTEIN YGCG"/>
    <property type="match status" value="1"/>
</dbReference>
<keyword evidence="2" id="KW-1133">Transmembrane helix</keyword>
<evidence type="ECO:0000256" key="2">
    <source>
        <dbReference type="SAM" id="Phobius"/>
    </source>
</evidence>
<proteinExistence type="predicted"/>
<dbReference type="RefSeq" id="WP_184311435.1">
    <property type="nucleotide sequence ID" value="NZ_JACHEN010000018.1"/>
</dbReference>
<keyword evidence="5" id="KW-1185">Reference proteome</keyword>
<gene>
    <name evidence="4" type="ORF">HNQ80_003024</name>
</gene>